<accession>A0A8X6YBL3</accession>
<sequence length="76" mass="8747">MLHDPNFEIIFLKSIGPERLRPTVKNGHPPCRIHRRNPTTTSRGNFCLLRFRPGPVRSSLDDLVRQGSLRLTISTR</sequence>
<proteinExistence type="predicted"/>
<name>A0A8X6YBL3_9ARAC</name>
<dbReference type="OrthoDB" id="6425297at2759"/>
<dbReference type="EMBL" id="BMAV01017448">
    <property type="protein sequence ID" value="GFY69102.1"/>
    <property type="molecule type" value="Genomic_DNA"/>
</dbReference>
<evidence type="ECO:0000313" key="1">
    <source>
        <dbReference type="EMBL" id="GFY69102.1"/>
    </source>
</evidence>
<dbReference type="AlphaFoldDB" id="A0A8X6YBL3"/>
<evidence type="ECO:0000313" key="2">
    <source>
        <dbReference type="Proteomes" id="UP000886998"/>
    </source>
</evidence>
<dbReference type="Proteomes" id="UP000886998">
    <property type="component" value="Unassembled WGS sequence"/>
</dbReference>
<comment type="caution">
    <text evidence="1">The sequence shown here is derived from an EMBL/GenBank/DDBJ whole genome shotgun (WGS) entry which is preliminary data.</text>
</comment>
<keyword evidence="2" id="KW-1185">Reference proteome</keyword>
<protein>
    <submittedName>
        <fullName evidence="1">Uncharacterized protein</fullName>
    </submittedName>
</protein>
<reference evidence="1" key="1">
    <citation type="submission" date="2020-08" db="EMBL/GenBank/DDBJ databases">
        <title>Multicomponent nature underlies the extraordinary mechanical properties of spider dragline silk.</title>
        <authorList>
            <person name="Kono N."/>
            <person name="Nakamura H."/>
            <person name="Mori M."/>
            <person name="Yoshida Y."/>
            <person name="Ohtoshi R."/>
            <person name="Malay A.D."/>
            <person name="Moran D.A.P."/>
            <person name="Tomita M."/>
            <person name="Numata K."/>
            <person name="Arakawa K."/>
        </authorList>
    </citation>
    <scope>NUCLEOTIDE SEQUENCE</scope>
</reference>
<gene>
    <name evidence="1" type="ORF">TNIN_223961</name>
</gene>
<organism evidence="1 2">
    <name type="scientific">Trichonephila inaurata madagascariensis</name>
    <dbReference type="NCBI Taxonomy" id="2747483"/>
    <lineage>
        <taxon>Eukaryota</taxon>
        <taxon>Metazoa</taxon>
        <taxon>Ecdysozoa</taxon>
        <taxon>Arthropoda</taxon>
        <taxon>Chelicerata</taxon>
        <taxon>Arachnida</taxon>
        <taxon>Araneae</taxon>
        <taxon>Araneomorphae</taxon>
        <taxon>Entelegynae</taxon>
        <taxon>Araneoidea</taxon>
        <taxon>Nephilidae</taxon>
        <taxon>Trichonephila</taxon>
        <taxon>Trichonephila inaurata</taxon>
    </lineage>
</organism>